<name>A0A6A4IRY7_9AGAR</name>
<evidence type="ECO:0000259" key="1">
    <source>
        <dbReference type="Pfam" id="PF12937"/>
    </source>
</evidence>
<dbReference type="InterPro" id="IPR001810">
    <property type="entry name" value="F-box_dom"/>
</dbReference>
<proteinExistence type="predicted"/>
<dbReference type="InterPro" id="IPR032675">
    <property type="entry name" value="LRR_dom_sf"/>
</dbReference>
<dbReference type="Proteomes" id="UP000799118">
    <property type="component" value="Unassembled WGS sequence"/>
</dbReference>
<gene>
    <name evidence="2" type="ORF">BT96DRAFT_1011204</name>
</gene>
<feature type="domain" description="F-box" evidence="1">
    <location>
        <begin position="89"/>
        <end position="144"/>
    </location>
</feature>
<sequence length="445" mass="51087">MQSTDCDHVDVFRPKVYIEKRNPHRGRPSMDHPELSKARQVILDGEKDLKRYADEIRRFRSEILLLEQKSTQLEECLGHYSSLVAPIWMIPDDVLILIFEYLCVEHANLQKIQGDAPSVLQLSAVCSHWRSVLQFSPSLWTDIVVSFNAEGMPQLETVQLFLERSKEKLLTLDIDIEHGDDAMRLQEIIGCPAFLAIASQAHRWASLELRVHRPEDLCILRAPIIASCPELQTLELVQLCGDEQAQTAILDFVPMPKLTDFLGEYFDPFHPTHNLPWHQLTRLVIDATYDIPRLVELCENLLDLSVRMDSCDWDFDDMVYQPMLTAHQNVQYLTLLLSSSDQEDPVPIERLLEALSLPQLTRLEIINYTAHMDEPTVFNCSSGMLNSFINKCSCTLDRIAFYHISISDIDLTTFLRNTPSLTSISIQDPEKFLTSVSFPLIHCFY</sequence>
<dbReference type="OrthoDB" id="3268380at2759"/>
<accession>A0A6A4IRY7</accession>
<reference evidence="2" key="1">
    <citation type="journal article" date="2019" name="Environ. Microbiol.">
        <title>Fungal ecological strategies reflected in gene transcription - a case study of two litter decomposers.</title>
        <authorList>
            <person name="Barbi F."/>
            <person name="Kohler A."/>
            <person name="Barry K."/>
            <person name="Baskaran P."/>
            <person name="Daum C."/>
            <person name="Fauchery L."/>
            <person name="Ihrmark K."/>
            <person name="Kuo A."/>
            <person name="LaButti K."/>
            <person name="Lipzen A."/>
            <person name="Morin E."/>
            <person name="Grigoriev I.V."/>
            <person name="Henrissat B."/>
            <person name="Lindahl B."/>
            <person name="Martin F."/>
        </authorList>
    </citation>
    <scope>NUCLEOTIDE SEQUENCE</scope>
    <source>
        <strain evidence="2">JB14</strain>
    </source>
</reference>
<dbReference type="Gene3D" id="1.20.1280.50">
    <property type="match status" value="1"/>
</dbReference>
<protein>
    <recommendedName>
        <fullName evidence="1">F-box domain-containing protein</fullName>
    </recommendedName>
</protein>
<keyword evidence="3" id="KW-1185">Reference proteome</keyword>
<feature type="non-terminal residue" evidence="2">
    <location>
        <position position="1"/>
    </location>
</feature>
<dbReference type="SUPFAM" id="SSF81383">
    <property type="entry name" value="F-box domain"/>
    <property type="match status" value="1"/>
</dbReference>
<organism evidence="2 3">
    <name type="scientific">Gymnopus androsaceus JB14</name>
    <dbReference type="NCBI Taxonomy" id="1447944"/>
    <lineage>
        <taxon>Eukaryota</taxon>
        <taxon>Fungi</taxon>
        <taxon>Dikarya</taxon>
        <taxon>Basidiomycota</taxon>
        <taxon>Agaricomycotina</taxon>
        <taxon>Agaricomycetes</taxon>
        <taxon>Agaricomycetidae</taxon>
        <taxon>Agaricales</taxon>
        <taxon>Marasmiineae</taxon>
        <taxon>Omphalotaceae</taxon>
        <taxon>Gymnopus</taxon>
    </lineage>
</organism>
<dbReference type="Gene3D" id="3.80.10.10">
    <property type="entry name" value="Ribonuclease Inhibitor"/>
    <property type="match status" value="1"/>
</dbReference>
<dbReference type="AlphaFoldDB" id="A0A6A4IRY7"/>
<dbReference type="Pfam" id="PF12937">
    <property type="entry name" value="F-box-like"/>
    <property type="match status" value="1"/>
</dbReference>
<evidence type="ECO:0000313" key="2">
    <source>
        <dbReference type="EMBL" id="KAE9411378.1"/>
    </source>
</evidence>
<dbReference type="EMBL" id="ML769383">
    <property type="protein sequence ID" value="KAE9411378.1"/>
    <property type="molecule type" value="Genomic_DNA"/>
</dbReference>
<dbReference type="InterPro" id="IPR036047">
    <property type="entry name" value="F-box-like_dom_sf"/>
</dbReference>
<evidence type="ECO:0000313" key="3">
    <source>
        <dbReference type="Proteomes" id="UP000799118"/>
    </source>
</evidence>